<dbReference type="AlphaFoldDB" id="A0AAN9PFH6"/>
<reference evidence="2 3" key="1">
    <citation type="submission" date="2024-01" db="EMBL/GenBank/DDBJ databases">
        <title>The genomes of 5 underutilized Papilionoideae crops provide insights into root nodulation and disease resistanc.</title>
        <authorList>
            <person name="Jiang F."/>
        </authorList>
    </citation>
    <scope>NUCLEOTIDE SEQUENCE [LARGE SCALE GENOMIC DNA]</scope>
    <source>
        <strain evidence="2">LVBAO_FW01</strain>
        <tissue evidence="2">Leaves</tissue>
    </source>
</reference>
<gene>
    <name evidence="2" type="ORF">VNO77_48702</name>
</gene>
<evidence type="ECO:0000313" key="2">
    <source>
        <dbReference type="EMBL" id="KAK7297230.1"/>
    </source>
</evidence>
<sequence>MPLEPRASWFSPKCVEAQQLTGHLGVKHCFGAGRESGTKSRQTLNTRYDLKITRVKVNQIQCLENLRVPPQGSSTEGESGPKIRPKGVVDGQQDARCPCFFRVRRGRENASSQCSSTRCYGAEVIHAILPGKARTTFNKRVPVPETDTDHVWGLTPAQCRKVKEVGDLMTGEPATEAPVNGGRNYNGPKVEGEEGLLPGGPEPSVRYHSGRARILTLCQDLRAKGQSQGRRSTDKSYSRDNRLIFPKSSHRREGLAPRCRLFATWGCSMFQGLGCSPIKAVRELGSERRETVRSISGVGVRALRGPFPSTRGPGRTHLWCASYRAHGKRWVANTAETAMGSLPLRGWSERSFENSREGHGETSRFSLTIGVEEPHQSIPNLVVKLYCGDDTVGEVLRKNSSAPG</sequence>
<dbReference type="EMBL" id="JAYMYQ010000049">
    <property type="protein sequence ID" value="KAK7297230.1"/>
    <property type="molecule type" value="Genomic_DNA"/>
</dbReference>
<dbReference type="Proteomes" id="UP001367508">
    <property type="component" value="Unassembled WGS sequence"/>
</dbReference>
<accession>A0AAN9PFH6</accession>
<evidence type="ECO:0000256" key="1">
    <source>
        <dbReference type="SAM" id="MobiDB-lite"/>
    </source>
</evidence>
<keyword evidence="3" id="KW-1185">Reference proteome</keyword>
<comment type="caution">
    <text evidence="2">The sequence shown here is derived from an EMBL/GenBank/DDBJ whole genome shotgun (WGS) entry which is preliminary data.</text>
</comment>
<protein>
    <submittedName>
        <fullName evidence="2">Uncharacterized protein</fullName>
    </submittedName>
</protein>
<proteinExistence type="predicted"/>
<name>A0AAN9PFH6_CANGL</name>
<feature type="region of interest" description="Disordered" evidence="1">
    <location>
        <begin position="223"/>
        <end position="244"/>
    </location>
</feature>
<evidence type="ECO:0000313" key="3">
    <source>
        <dbReference type="Proteomes" id="UP001367508"/>
    </source>
</evidence>
<organism evidence="2 3">
    <name type="scientific">Canavalia gladiata</name>
    <name type="common">Sword bean</name>
    <name type="synonym">Dolichos gladiatus</name>
    <dbReference type="NCBI Taxonomy" id="3824"/>
    <lineage>
        <taxon>Eukaryota</taxon>
        <taxon>Viridiplantae</taxon>
        <taxon>Streptophyta</taxon>
        <taxon>Embryophyta</taxon>
        <taxon>Tracheophyta</taxon>
        <taxon>Spermatophyta</taxon>
        <taxon>Magnoliopsida</taxon>
        <taxon>eudicotyledons</taxon>
        <taxon>Gunneridae</taxon>
        <taxon>Pentapetalae</taxon>
        <taxon>rosids</taxon>
        <taxon>fabids</taxon>
        <taxon>Fabales</taxon>
        <taxon>Fabaceae</taxon>
        <taxon>Papilionoideae</taxon>
        <taxon>50 kb inversion clade</taxon>
        <taxon>NPAAA clade</taxon>
        <taxon>indigoferoid/millettioid clade</taxon>
        <taxon>Phaseoleae</taxon>
        <taxon>Canavalia</taxon>
    </lineage>
</organism>
<feature type="region of interest" description="Disordered" evidence="1">
    <location>
        <begin position="68"/>
        <end position="89"/>
    </location>
</feature>
<feature type="compositionally biased region" description="Basic and acidic residues" evidence="1">
    <location>
        <begin position="231"/>
        <end position="242"/>
    </location>
</feature>